<feature type="transmembrane region" description="Helical" evidence="6">
    <location>
        <begin position="110"/>
        <end position="130"/>
    </location>
</feature>
<name>A0AAN8ELT0_9EURO</name>
<proteinExistence type="predicted"/>
<evidence type="ECO:0000313" key="7">
    <source>
        <dbReference type="EMBL" id="KAK5947788.1"/>
    </source>
</evidence>
<dbReference type="Proteomes" id="UP001316803">
    <property type="component" value="Unassembled WGS sequence"/>
</dbReference>
<keyword evidence="4 6" id="KW-1133">Transmembrane helix</keyword>
<evidence type="ECO:0000313" key="8">
    <source>
        <dbReference type="Proteomes" id="UP001316803"/>
    </source>
</evidence>
<comment type="caution">
    <text evidence="7">The sequence shown here is derived from an EMBL/GenBank/DDBJ whole genome shotgun (WGS) entry which is preliminary data.</text>
</comment>
<dbReference type="PANTHER" id="PTHR43791:SF75">
    <property type="entry name" value="TRANSPORTER, PUTATIVE (AFU_ORTHOLOGUE AFUA_2G00110)-RELATED"/>
    <property type="match status" value="1"/>
</dbReference>
<feature type="transmembrane region" description="Helical" evidence="6">
    <location>
        <begin position="399"/>
        <end position="419"/>
    </location>
</feature>
<keyword evidence="3 6" id="KW-0812">Transmembrane</keyword>
<dbReference type="AlphaFoldDB" id="A0AAN8ELT0"/>
<sequence length="487" mass="53498">MAAMEDKPGAIEEVESAKDLADANTTTIQVTKSQETCIRKAFDRRVVPLVCTLYVLSYIDRGNIGNAKTAGAQDDLGLSSAQWTWVLNSFYICYVLFEWTTILWKILPAHIYVAILCVCWGTCAMCAGAAQNMAGLAACRALLGIFEASFGAGAPYYLSLFYQRRELAFRTSLLLGMSPLANCFAGALAYGITHIRNSIAPWRLLLLVEGAPTILIAPVIYFLLPDSPDTAKFLTQEQRTHAVERMQTRDRTKKTAIHWNQFFAGVKDYRNLTHTLIHFMCNYSFAGLSNFLPTIVNAMGYSSINAQGLTAPVYFTAFLCCVAAALISDRYQKRGLVIAISATVGAIGYLLLAIVEDMEKTNIRYLGVWLAVCGIFPALCINITWLLNNNSSESKRGAGLAILAIFGQCSSFLSSAVFPKEDAPFFVKGCAIGCGFTGSIVIMALGLYFRMRAINKSRDQIYGPVGDTEQIDVTDLGEKHPSFRYLL</sequence>
<feature type="transmembrane region" description="Helical" evidence="6">
    <location>
        <begin position="142"/>
        <end position="162"/>
    </location>
</feature>
<dbReference type="Pfam" id="PF07690">
    <property type="entry name" value="MFS_1"/>
    <property type="match status" value="1"/>
</dbReference>
<evidence type="ECO:0000256" key="4">
    <source>
        <dbReference type="ARBA" id="ARBA00022989"/>
    </source>
</evidence>
<protein>
    <recommendedName>
        <fullName evidence="9">High-affinity nicotinic acid transporter</fullName>
    </recommendedName>
</protein>
<feature type="transmembrane region" description="Helical" evidence="6">
    <location>
        <begin position="85"/>
        <end position="104"/>
    </location>
</feature>
<dbReference type="GO" id="GO:0016020">
    <property type="term" value="C:membrane"/>
    <property type="evidence" value="ECO:0007669"/>
    <property type="project" value="UniProtKB-SubCell"/>
</dbReference>
<feature type="transmembrane region" description="Helical" evidence="6">
    <location>
        <begin position="204"/>
        <end position="224"/>
    </location>
</feature>
<dbReference type="SUPFAM" id="SSF103473">
    <property type="entry name" value="MFS general substrate transporter"/>
    <property type="match status" value="1"/>
</dbReference>
<organism evidence="7 8">
    <name type="scientific">Knufia fluminis</name>
    <dbReference type="NCBI Taxonomy" id="191047"/>
    <lineage>
        <taxon>Eukaryota</taxon>
        <taxon>Fungi</taxon>
        <taxon>Dikarya</taxon>
        <taxon>Ascomycota</taxon>
        <taxon>Pezizomycotina</taxon>
        <taxon>Eurotiomycetes</taxon>
        <taxon>Chaetothyriomycetidae</taxon>
        <taxon>Chaetothyriales</taxon>
        <taxon>Trichomeriaceae</taxon>
        <taxon>Knufia</taxon>
    </lineage>
</organism>
<evidence type="ECO:0000256" key="2">
    <source>
        <dbReference type="ARBA" id="ARBA00022448"/>
    </source>
</evidence>
<keyword evidence="2" id="KW-0813">Transport</keyword>
<feature type="transmembrane region" description="Helical" evidence="6">
    <location>
        <begin position="168"/>
        <end position="192"/>
    </location>
</feature>
<feature type="transmembrane region" description="Helical" evidence="6">
    <location>
        <begin position="309"/>
        <end position="328"/>
    </location>
</feature>
<dbReference type="InterPro" id="IPR011701">
    <property type="entry name" value="MFS"/>
</dbReference>
<gene>
    <name evidence="7" type="ORF">OHC33_011183</name>
</gene>
<feature type="transmembrane region" description="Helical" evidence="6">
    <location>
        <begin position="425"/>
        <end position="449"/>
    </location>
</feature>
<evidence type="ECO:0000256" key="6">
    <source>
        <dbReference type="SAM" id="Phobius"/>
    </source>
</evidence>
<feature type="transmembrane region" description="Helical" evidence="6">
    <location>
        <begin position="335"/>
        <end position="355"/>
    </location>
</feature>
<dbReference type="GO" id="GO:0022857">
    <property type="term" value="F:transmembrane transporter activity"/>
    <property type="evidence" value="ECO:0007669"/>
    <property type="project" value="InterPro"/>
</dbReference>
<accession>A0AAN8ELT0</accession>
<dbReference type="FunFam" id="1.20.1250.20:FF:000013">
    <property type="entry name" value="MFS general substrate transporter"/>
    <property type="match status" value="1"/>
</dbReference>
<evidence type="ECO:0000256" key="3">
    <source>
        <dbReference type="ARBA" id="ARBA00022692"/>
    </source>
</evidence>
<evidence type="ECO:0000256" key="1">
    <source>
        <dbReference type="ARBA" id="ARBA00004141"/>
    </source>
</evidence>
<dbReference type="InterPro" id="IPR036259">
    <property type="entry name" value="MFS_trans_sf"/>
</dbReference>
<feature type="transmembrane region" description="Helical" evidence="6">
    <location>
        <begin position="367"/>
        <end position="387"/>
    </location>
</feature>
<dbReference type="EMBL" id="JAKLMC020000067">
    <property type="protein sequence ID" value="KAK5947788.1"/>
    <property type="molecule type" value="Genomic_DNA"/>
</dbReference>
<keyword evidence="5 6" id="KW-0472">Membrane</keyword>
<comment type="subcellular location">
    <subcellularLocation>
        <location evidence="1">Membrane</location>
        <topology evidence="1">Multi-pass membrane protein</topology>
    </subcellularLocation>
</comment>
<evidence type="ECO:0008006" key="9">
    <source>
        <dbReference type="Google" id="ProtNLM"/>
    </source>
</evidence>
<evidence type="ECO:0000256" key="5">
    <source>
        <dbReference type="ARBA" id="ARBA00023136"/>
    </source>
</evidence>
<dbReference type="FunFam" id="1.20.1250.20:FF:000018">
    <property type="entry name" value="MFS transporter permease"/>
    <property type="match status" value="1"/>
</dbReference>
<dbReference type="Gene3D" id="1.20.1250.20">
    <property type="entry name" value="MFS general substrate transporter like domains"/>
    <property type="match status" value="2"/>
</dbReference>
<keyword evidence="8" id="KW-1185">Reference proteome</keyword>
<dbReference type="PANTHER" id="PTHR43791">
    <property type="entry name" value="PERMEASE-RELATED"/>
    <property type="match status" value="1"/>
</dbReference>
<reference evidence="7 8" key="1">
    <citation type="submission" date="2022-12" db="EMBL/GenBank/DDBJ databases">
        <title>Genomic features and morphological characterization of a novel Knufia sp. strain isolated from spacecraft assembly facility.</title>
        <authorList>
            <person name="Teixeira M."/>
            <person name="Chander A.M."/>
            <person name="Stajich J.E."/>
            <person name="Venkateswaran K."/>
        </authorList>
    </citation>
    <scope>NUCLEOTIDE SEQUENCE [LARGE SCALE GENOMIC DNA]</scope>
    <source>
        <strain evidence="7 8">FJI-L2-BK-P2</strain>
    </source>
</reference>